<keyword evidence="1" id="KW-0472">Membrane</keyword>
<evidence type="ECO:0000313" key="3">
    <source>
        <dbReference type="Proteomes" id="UP000694427"/>
    </source>
</evidence>
<evidence type="ECO:0000313" key="2">
    <source>
        <dbReference type="Ensembl" id="ENSCCRP00010002469.1"/>
    </source>
</evidence>
<keyword evidence="3" id="KW-1185">Reference proteome</keyword>
<protein>
    <submittedName>
        <fullName evidence="2">Uncharacterized protein</fullName>
    </submittedName>
</protein>
<name>A0A8C1GB24_CYPCA</name>
<feature type="transmembrane region" description="Helical" evidence="1">
    <location>
        <begin position="18"/>
        <end position="38"/>
    </location>
</feature>
<evidence type="ECO:0000256" key="1">
    <source>
        <dbReference type="SAM" id="Phobius"/>
    </source>
</evidence>
<reference evidence="2" key="2">
    <citation type="submission" date="2025-09" db="UniProtKB">
        <authorList>
            <consortium name="Ensembl"/>
        </authorList>
    </citation>
    <scope>IDENTIFICATION</scope>
</reference>
<proteinExistence type="predicted"/>
<accession>A0A8C1GB24</accession>
<keyword evidence="1" id="KW-0812">Transmembrane</keyword>
<keyword evidence="1" id="KW-1133">Transmembrane helix</keyword>
<dbReference type="Ensembl" id="ENSCCRT00010002678.1">
    <property type="protein sequence ID" value="ENSCCRP00010002469.1"/>
    <property type="gene ID" value="ENSCCRG00010001075.1"/>
</dbReference>
<organism evidence="2 3">
    <name type="scientific">Cyprinus carpio</name>
    <name type="common">Common carp</name>
    <dbReference type="NCBI Taxonomy" id="7962"/>
    <lineage>
        <taxon>Eukaryota</taxon>
        <taxon>Metazoa</taxon>
        <taxon>Chordata</taxon>
        <taxon>Craniata</taxon>
        <taxon>Vertebrata</taxon>
        <taxon>Euteleostomi</taxon>
        <taxon>Actinopterygii</taxon>
        <taxon>Neopterygii</taxon>
        <taxon>Teleostei</taxon>
        <taxon>Ostariophysi</taxon>
        <taxon>Cypriniformes</taxon>
        <taxon>Cyprinidae</taxon>
        <taxon>Cyprininae</taxon>
        <taxon>Cyprinus</taxon>
    </lineage>
</organism>
<dbReference type="Proteomes" id="UP000694427">
    <property type="component" value="Unplaced"/>
</dbReference>
<sequence>PICRYGVASTYYDNMWKLLPEVIFCTVAIFSGLIAWLLPETNNARLPETIEDIEEMRYKKKKREKFLFGNISLQS</sequence>
<dbReference type="AlphaFoldDB" id="A0A8C1GB24"/>
<reference evidence="2" key="1">
    <citation type="submission" date="2025-08" db="UniProtKB">
        <authorList>
            <consortium name="Ensembl"/>
        </authorList>
    </citation>
    <scope>IDENTIFICATION</scope>
</reference>